<dbReference type="Gene3D" id="3.40.630.30">
    <property type="match status" value="1"/>
</dbReference>
<evidence type="ECO:0000256" key="2">
    <source>
        <dbReference type="ARBA" id="ARBA00022741"/>
    </source>
</evidence>
<dbReference type="PROSITE" id="PS51186">
    <property type="entry name" value="GNAT"/>
    <property type="match status" value="1"/>
</dbReference>
<dbReference type="InterPro" id="IPR051538">
    <property type="entry name" value="Acyl-CoA_Synth/Transferase"/>
</dbReference>
<name>A0A1T1HAL8_OCELI</name>
<dbReference type="Gene3D" id="3.30.470.20">
    <property type="entry name" value="ATP-grasp fold, B domain"/>
    <property type="match status" value="1"/>
</dbReference>
<keyword evidence="1" id="KW-0436">Ligase</keyword>
<keyword evidence="3" id="KW-0067">ATP-binding</keyword>
<gene>
    <name evidence="5" type="ORF">BTA35_0211455</name>
</gene>
<dbReference type="Gene3D" id="3.30.1490.20">
    <property type="entry name" value="ATP-grasp fold, A domain"/>
    <property type="match status" value="1"/>
</dbReference>
<dbReference type="Pfam" id="PF13380">
    <property type="entry name" value="CoA_binding_2"/>
    <property type="match status" value="1"/>
</dbReference>
<dbReference type="AlphaFoldDB" id="A0A1T1HAL8"/>
<evidence type="ECO:0000313" key="5">
    <source>
        <dbReference type="EMBL" id="OOV86904.1"/>
    </source>
</evidence>
<dbReference type="GO" id="GO:0016874">
    <property type="term" value="F:ligase activity"/>
    <property type="evidence" value="ECO:0007669"/>
    <property type="project" value="UniProtKB-KW"/>
</dbReference>
<dbReference type="SUPFAM" id="SSF56059">
    <property type="entry name" value="Glutathione synthetase ATP-binding domain-like"/>
    <property type="match status" value="1"/>
</dbReference>
<dbReference type="Proteomes" id="UP000190064">
    <property type="component" value="Unassembled WGS sequence"/>
</dbReference>
<dbReference type="GO" id="GO:0016747">
    <property type="term" value="F:acyltransferase activity, transferring groups other than amino-acyl groups"/>
    <property type="evidence" value="ECO:0007669"/>
    <property type="project" value="InterPro"/>
</dbReference>
<dbReference type="Pfam" id="PF13302">
    <property type="entry name" value="Acetyltransf_3"/>
    <property type="match status" value="1"/>
</dbReference>
<dbReference type="GO" id="GO:0005524">
    <property type="term" value="F:ATP binding"/>
    <property type="evidence" value="ECO:0007669"/>
    <property type="project" value="UniProtKB-KW"/>
</dbReference>
<organism evidence="5 6">
    <name type="scientific">Oceanospirillum linum</name>
    <dbReference type="NCBI Taxonomy" id="966"/>
    <lineage>
        <taxon>Bacteria</taxon>
        <taxon>Pseudomonadati</taxon>
        <taxon>Pseudomonadota</taxon>
        <taxon>Gammaproteobacteria</taxon>
        <taxon>Oceanospirillales</taxon>
        <taxon>Oceanospirillaceae</taxon>
        <taxon>Oceanospirillum</taxon>
    </lineage>
</organism>
<keyword evidence="6" id="KW-1185">Reference proteome</keyword>
<dbReference type="Pfam" id="PF13607">
    <property type="entry name" value="Succ_CoA_lig"/>
    <property type="match status" value="1"/>
</dbReference>
<keyword evidence="2" id="KW-0547">Nucleotide-binding</keyword>
<dbReference type="PANTHER" id="PTHR43334:SF1">
    <property type="entry name" value="3-HYDROXYPROPIONATE--COA LIGASE [ADP-FORMING]"/>
    <property type="match status" value="1"/>
</dbReference>
<dbReference type="SUPFAM" id="SSF55729">
    <property type="entry name" value="Acyl-CoA N-acyltransferases (Nat)"/>
    <property type="match status" value="1"/>
</dbReference>
<dbReference type="InterPro" id="IPR016181">
    <property type="entry name" value="Acyl_CoA_acyltransferase"/>
</dbReference>
<dbReference type="SUPFAM" id="SSF52210">
    <property type="entry name" value="Succinyl-CoA synthetase domains"/>
    <property type="match status" value="2"/>
</dbReference>
<dbReference type="Gene3D" id="3.40.50.261">
    <property type="entry name" value="Succinyl-CoA synthetase domains"/>
    <property type="match status" value="2"/>
</dbReference>
<evidence type="ECO:0000256" key="1">
    <source>
        <dbReference type="ARBA" id="ARBA00022598"/>
    </source>
</evidence>
<dbReference type="InterPro" id="IPR032875">
    <property type="entry name" value="Succ_CoA_lig_flav_dom"/>
</dbReference>
<dbReference type="InterPro" id="IPR000182">
    <property type="entry name" value="GNAT_dom"/>
</dbReference>
<evidence type="ECO:0000259" key="4">
    <source>
        <dbReference type="PROSITE" id="PS51186"/>
    </source>
</evidence>
<dbReference type="Pfam" id="PF13549">
    <property type="entry name" value="ATP-grasp_5"/>
    <property type="match status" value="1"/>
</dbReference>
<evidence type="ECO:0000313" key="6">
    <source>
        <dbReference type="Proteomes" id="UP000190064"/>
    </source>
</evidence>
<feature type="domain" description="N-acetyltransferase" evidence="4">
    <location>
        <begin position="747"/>
        <end position="905"/>
    </location>
</feature>
<protein>
    <submittedName>
        <fullName evidence="5">GNAT family N-acetyltransferase</fullName>
    </submittedName>
</protein>
<dbReference type="SUPFAM" id="SSF51735">
    <property type="entry name" value="NAD(P)-binding Rossmann-fold domains"/>
    <property type="match status" value="1"/>
</dbReference>
<dbReference type="InterPro" id="IPR016102">
    <property type="entry name" value="Succinyl-CoA_synth-like"/>
</dbReference>
<sequence length="920" mass="101976">MGTRFLKYFFEPKSIAVFGASEKEFSMGGQVIRNLQDGQFPGKIFAVNTKGYDQVFGETCYPCAEALEETPELAVICSPPNVVPDLVGRLGHLGVKAALVLTGGLSRTNSAQGLVDPSHQSLKDDMLAAARESRIRIMGPECLGVLVPGRKLNASYSSGNVKPGKVAYIGQSGMLGNAMIDWANGRGIGFSHVVTLGDSADVMIADVIDYINRYSHAQAILLHLEYISDSRHLMTAIREASRNKLVLAIKSGRIVSSYGGPVQSTPGLVNRDQIYTAALNRAGVVRVNDVEELFDALESLSRIKPVLGDRLAIVSNGIGPSILAADKLLLSGGKLVKLTEETRSKLNECLPSGWSDANPIDIGGDAMPERFVRALEVLSNAPEVDAVLAIHAPTRLAPSAETANAVINSRGKFRKSVLTCWMGMEEARPARKEFNLAGVPTYSSPEHAVQAFMHMVNYRRSQALLQEAPPSIPHETPYEVRRSARKLISRARKEGRMALTHQESTQVLAAYNIPVTQSWYAKDENAAAIIASQQNQPLAVKIVHETNCKPFVYRKHPHKVSAGLMQDIQTPDAMRRAVIGLRDKVNEKFPDSTIYEYCIQPMHRGKHSMLLNMGITRDPVFGPVILFGIGGYKENVLADRHVALPPLNMTLANELIKRSHAYRLIKEHSDNPAEDIESISEVLVKLSQLAADIPELQGLEINPLIINRDEMLVVDVKIDLGEPSYHAIMPYPEELRETVTLKTGRVVEVRPIRGEDAAALSQFHSQLSEQSIRFRYFHNKAELSKRDLANLTIINYDRQMAFIAEEIKENDEREILGVVRVWTDPDNIRTEFSVLIRDDLQGEGLGALLMHKMIKYSRSVGTLEMIGKILVENHPMRGLMKYLGFQCQYNVDEQVIDAVMPLNEPQSEWQRHRLENNSGL</sequence>
<dbReference type="InterPro" id="IPR003781">
    <property type="entry name" value="CoA-bd"/>
</dbReference>
<comment type="caution">
    <text evidence="5">The sequence shown here is derived from an EMBL/GenBank/DDBJ whole genome shotgun (WGS) entry which is preliminary data.</text>
</comment>
<proteinExistence type="predicted"/>
<accession>A0A1T1HAL8</accession>
<dbReference type="RefSeq" id="WP_078319956.1">
    <property type="nucleotide sequence ID" value="NZ_FXTS01000005.1"/>
</dbReference>
<dbReference type="SMART" id="SM00881">
    <property type="entry name" value="CoA_binding"/>
    <property type="match status" value="1"/>
</dbReference>
<dbReference type="STRING" id="966.BTA35_0211455"/>
<reference evidence="5" key="1">
    <citation type="submission" date="2017-02" db="EMBL/GenBank/DDBJ databases">
        <title>Draft Genome Sequence of the Salt Water Bacterium Oceanospirillum linum ATCC 11336.</title>
        <authorList>
            <person name="Trachtenberg A.M."/>
            <person name="Carney J.G."/>
            <person name="Linnane J.D."/>
            <person name="Rheaume B.A."/>
            <person name="Pitts N.L."/>
            <person name="Mykles D.L."/>
            <person name="Maclea K.S."/>
        </authorList>
    </citation>
    <scope>NUCLEOTIDE SEQUENCE [LARGE SCALE GENOMIC DNA]</scope>
    <source>
        <strain evidence="5">ATCC 11336</strain>
    </source>
</reference>
<dbReference type="PANTHER" id="PTHR43334">
    <property type="entry name" value="ACETATE--COA LIGASE [ADP-FORMING]"/>
    <property type="match status" value="1"/>
</dbReference>
<evidence type="ECO:0000256" key="3">
    <source>
        <dbReference type="ARBA" id="ARBA00022840"/>
    </source>
</evidence>
<dbReference type="InterPro" id="IPR036291">
    <property type="entry name" value="NAD(P)-bd_dom_sf"/>
</dbReference>
<dbReference type="EMBL" id="MTSD02000004">
    <property type="protein sequence ID" value="OOV86904.1"/>
    <property type="molecule type" value="Genomic_DNA"/>
</dbReference>
<dbReference type="Gene3D" id="3.40.50.720">
    <property type="entry name" value="NAD(P)-binding Rossmann-like Domain"/>
    <property type="match status" value="1"/>
</dbReference>
<dbReference type="InterPro" id="IPR013815">
    <property type="entry name" value="ATP_grasp_subdomain_1"/>
</dbReference>